<name>A0A364P2N5_9PROT</name>
<dbReference type="GO" id="GO:0032259">
    <property type="term" value="P:methylation"/>
    <property type="evidence" value="ECO:0007669"/>
    <property type="project" value="UniProtKB-KW"/>
</dbReference>
<proteinExistence type="predicted"/>
<dbReference type="OrthoDB" id="9815644at2"/>
<evidence type="ECO:0000259" key="1">
    <source>
        <dbReference type="Pfam" id="PF08421"/>
    </source>
</evidence>
<dbReference type="InterPro" id="IPR013691">
    <property type="entry name" value="MeTrfase_14"/>
</dbReference>
<sequence length="415" mass="44321">MNGANHHRRDTCRLCGGKHLSLVVKLAPTPPANAFVPAAERAREQERFPLDVFFCDDCAHVQLLDVVDPRVLFEHYVYVSGTSPVFVKHFEDYAGFVMERFKPVSGGLVLDIGSNDGTLLSFFQKAGMTVLGVDPAQEIAAAACARGIETLCGFFGADMGAEIAANRGKAQVITANNVFAHIDNLAGVVDGVRALLAPAGVFVFEVSYLVDVVRDTLFDTIYHEHLDYHSVGPLVRFFAAKGMQLVEAIRVGSHGGSLRGIAQLKGGPHAVGASVAAAVAEEERLGLDKAETLRAFSRDIDALGAELGGLLRDLKGQGKRIAGFGAPAKATTLMYHFGIGPDLVDFIIDDSPLKQGLFTPGMHVPVLSSSAIAEQKPDYLVILAWNFAAAIIAKNAAFRESGGKFIIPIPKVEVV</sequence>
<dbReference type="RefSeq" id="WP_112141825.1">
    <property type="nucleotide sequence ID" value="NZ_PGTO01000001.1"/>
</dbReference>
<dbReference type="GO" id="GO:0008168">
    <property type="term" value="F:methyltransferase activity"/>
    <property type="evidence" value="ECO:0007669"/>
    <property type="project" value="UniProtKB-KW"/>
</dbReference>
<keyword evidence="3" id="KW-0808">Transferase</keyword>
<dbReference type="SUPFAM" id="SSF53335">
    <property type="entry name" value="S-adenosyl-L-methionine-dependent methyltransferases"/>
    <property type="match status" value="1"/>
</dbReference>
<protein>
    <submittedName>
        <fullName evidence="3">SAM-dependent methyltransferase</fullName>
    </submittedName>
</protein>
<dbReference type="Gene3D" id="3.40.50.720">
    <property type="entry name" value="NAD(P)-binding Rossmann-like Domain"/>
    <property type="match status" value="1"/>
</dbReference>
<dbReference type="Proteomes" id="UP000251075">
    <property type="component" value="Unassembled WGS sequence"/>
</dbReference>
<dbReference type="Pfam" id="PF08484">
    <property type="entry name" value="Methyltransf_14"/>
    <property type="match status" value="1"/>
</dbReference>
<dbReference type="Pfam" id="PF13489">
    <property type="entry name" value="Methyltransf_23"/>
    <property type="match status" value="1"/>
</dbReference>
<dbReference type="InterPro" id="IPR029063">
    <property type="entry name" value="SAM-dependent_MTases_sf"/>
</dbReference>
<evidence type="ECO:0000259" key="2">
    <source>
        <dbReference type="Pfam" id="PF08484"/>
    </source>
</evidence>
<dbReference type="Pfam" id="PF08421">
    <property type="entry name" value="Methyltransf_13"/>
    <property type="match status" value="1"/>
</dbReference>
<dbReference type="Gene3D" id="6.10.250.3100">
    <property type="match status" value="1"/>
</dbReference>
<feature type="domain" description="Methyltransferase putative zinc binding" evidence="1">
    <location>
        <begin position="12"/>
        <end position="73"/>
    </location>
</feature>
<dbReference type="InterPro" id="IPR013630">
    <property type="entry name" value="Methyltransf_Zn-bd_dom_put"/>
</dbReference>
<dbReference type="InterPro" id="IPR038576">
    <property type="entry name" value="Methyltransf_Zn-bd_dom_put_sf"/>
</dbReference>
<evidence type="ECO:0000313" key="4">
    <source>
        <dbReference type="Proteomes" id="UP000251075"/>
    </source>
</evidence>
<dbReference type="PANTHER" id="PTHR43861:SF5">
    <property type="entry name" value="BLL5978 PROTEIN"/>
    <property type="match status" value="1"/>
</dbReference>
<keyword evidence="3" id="KW-0489">Methyltransferase</keyword>
<dbReference type="AlphaFoldDB" id="A0A364P2N5"/>
<dbReference type="Gene3D" id="6.20.50.110">
    <property type="entry name" value="Methyltransferase, zinc-binding domain"/>
    <property type="match status" value="1"/>
</dbReference>
<gene>
    <name evidence="3" type="ORF">CU669_00360</name>
</gene>
<evidence type="ECO:0000313" key="3">
    <source>
        <dbReference type="EMBL" id="RAU23594.1"/>
    </source>
</evidence>
<accession>A0A364P2N5</accession>
<dbReference type="PANTHER" id="PTHR43861">
    <property type="entry name" value="TRANS-ACONITATE 2-METHYLTRANSFERASE-RELATED"/>
    <property type="match status" value="1"/>
</dbReference>
<reference evidence="3 4" key="1">
    <citation type="submission" date="2017-11" db="EMBL/GenBank/DDBJ databases">
        <title>Draft genome sequence of magnetotactic bacterium Magnetospirillum kuznetsovii LBB-42.</title>
        <authorList>
            <person name="Grouzdev D.S."/>
            <person name="Rysina M.S."/>
            <person name="Baslerov R.V."/>
            <person name="Koziaeva V."/>
        </authorList>
    </citation>
    <scope>NUCLEOTIDE SEQUENCE [LARGE SCALE GENOMIC DNA]</scope>
    <source>
        <strain evidence="3 4">LBB-42</strain>
    </source>
</reference>
<dbReference type="CDD" id="cd02440">
    <property type="entry name" value="AdoMet_MTases"/>
    <property type="match status" value="1"/>
</dbReference>
<organism evidence="3 4">
    <name type="scientific">Paramagnetospirillum kuznetsovii</name>
    <dbReference type="NCBI Taxonomy" id="2053833"/>
    <lineage>
        <taxon>Bacteria</taxon>
        <taxon>Pseudomonadati</taxon>
        <taxon>Pseudomonadota</taxon>
        <taxon>Alphaproteobacteria</taxon>
        <taxon>Rhodospirillales</taxon>
        <taxon>Magnetospirillaceae</taxon>
        <taxon>Paramagnetospirillum</taxon>
    </lineage>
</organism>
<comment type="caution">
    <text evidence="3">The sequence shown here is derived from an EMBL/GenBank/DDBJ whole genome shotgun (WGS) entry which is preliminary data.</text>
</comment>
<dbReference type="EMBL" id="PGTO01000001">
    <property type="protein sequence ID" value="RAU23594.1"/>
    <property type="molecule type" value="Genomic_DNA"/>
</dbReference>
<keyword evidence="4" id="KW-1185">Reference proteome</keyword>
<dbReference type="Gene3D" id="3.40.50.150">
    <property type="entry name" value="Vaccinia Virus protein VP39"/>
    <property type="match status" value="1"/>
</dbReference>
<feature type="domain" description="C-methyltransferase" evidence="2">
    <location>
        <begin position="253"/>
        <end position="410"/>
    </location>
</feature>